<gene>
    <name evidence="10" type="ORF">RIMI_LOCUS13682173</name>
</gene>
<sequence>MLQSGKTSRMSVSTAEGLLFPASPGASSLTWAPHSLSSPALVSRLWPCSTSRDVGSSNTAFTELVPTSMPSTMQSFPSSMCRITSTAGQTLTAAQPTIIRKSLNFTVPGTGAIFLKLNHAITNRKKGLIKMASEGQLRARLLLCCCVTRTSRTAMEATRNPKSAILALLLLRLLVFSGADSPPSSAALHAENTISIPDVVTIENGSVKNLSLSVDSPLNETVLFTFNITYSSKNNTIVRLPAEIILLANSDHSVFGAIAEDVGQVTAYLHSNNSHTNRPRIRFLVIHSQAVEVIEQIIGWIYFLAWSVCLSTHNVVGLSFDFVALNLTGFIAYSVFNVCLFWIPFVREQFLQIYPNGVIPVDANDVFFSLHAVLLTLVTIIQCCIYDRGAQKVSKVAVIVLIVAWLFAFSMLFVAVDGKVTWLQFLFCFSYIKLAITLMKYFPQAYMNFRRKSTEGWSIGNVLLDFTGGSFSIIQMFLQSYNNDEWKLIFGDPTKFGLGLFSIIFDIVFITQHYCLYRKSQGYQPCYLQPLIWTLFSLERILSETSPKNRGCFALEEFAMQPAL</sequence>
<feature type="transmembrane region" description="Helical" evidence="9">
    <location>
        <begin position="462"/>
        <end position="478"/>
    </location>
</feature>
<dbReference type="InterPro" id="IPR006603">
    <property type="entry name" value="PQ-loop_rpt"/>
</dbReference>
<keyword evidence="5" id="KW-0677">Repeat</keyword>
<feature type="transmembrane region" description="Helical" evidence="9">
    <location>
        <begin position="323"/>
        <end position="346"/>
    </location>
</feature>
<proteinExistence type="inferred from homology"/>
<dbReference type="Pfam" id="PF04193">
    <property type="entry name" value="PQ-loop"/>
    <property type="match status" value="1"/>
</dbReference>
<keyword evidence="7 9" id="KW-0472">Membrane</keyword>
<keyword evidence="11" id="KW-1185">Reference proteome</keyword>
<evidence type="ECO:0000256" key="8">
    <source>
        <dbReference type="ARBA" id="ARBA00048473"/>
    </source>
</evidence>
<evidence type="ECO:0000256" key="7">
    <source>
        <dbReference type="ARBA" id="ARBA00023136"/>
    </source>
</evidence>
<dbReference type="PANTHER" id="PTHR13131">
    <property type="entry name" value="CYSTINOSIN"/>
    <property type="match status" value="1"/>
</dbReference>
<evidence type="ECO:0000256" key="6">
    <source>
        <dbReference type="ARBA" id="ARBA00022989"/>
    </source>
</evidence>
<comment type="caution">
    <text evidence="10">The sequence shown here is derived from an EMBL/GenBank/DDBJ whole genome shotgun (WGS) entry which is preliminary data.</text>
</comment>
<feature type="transmembrane region" description="Helical" evidence="9">
    <location>
        <begin position="398"/>
        <end position="416"/>
    </location>
</feature>
<name>A0ABN9LVP8_9NEOB</name>
<accession>A0ABN9LVP8</accession>
<dbReference type="Proteomes" id="UP001176940">
    <property type="component" value="Unassembled WGS sequence"/>
</dbReference>
<comment type="catalytic activity">
    <reaction evidence="8">
        <text>L-cystine(out) + H(+)(out) = L-cystine(in) + H(+)(in)</text>
        <dbReference type="Rhea" id="RHEA:66172"/>
        <dbReference type="ChEBI" id="CHEBI:15378"/>
        <dbReference type="ChEBI" id="CHEBI:35491"/>
    </reaction>
    <physiologicalReaction direction="left-to-right" evidence="8">
        <dbReference type="Rhea" id="RHEA:66173"/>
    </physiologicalReaction>
</comment>
<evidence type="ECO:0000256" key="9">
    <source>
        <dbReference type="SAM" id="Phobius"/>
    </source>
</evidence>
<evidence type="ECO:0000256" key="4">
    <source>
        <dbReference type="ARBA" id="ARBA00022692"/>
    </source>
</evidence>
<keyword evidence="3" id="KW-0813">Transport</keyword>
<dbReference type="PANTHER" id="PTHR13131:SF5">
    <property type="entry name" value="CYSTINOSIN"/>
    <property type="match status" value="1"/>
</dbReference>
<protein>
    <recommendedName>
        <fullName evidence="12">Cystinosin</fullName>
    </recommendedName>
</protein>
<dbReference type="EMBL" id="CAUEEQ010034169">
    <property type="protein sequence ID" value="CAJ0951998.1"/>
    <property type="molecule type" value="Genomic_DNA"/>
</dbReference>
<feature type="transmembrane region" description="Helical" evidence="9">
    <location>
        <begin position="498"/>
        <end position="517"/>
    </location>
</feature>
<keyword evidence="6 9" id="KW-1133">Transmembrane helix</keyword>
<feature type="transmembrane region" description="Helical" evidence="9">
    <location>
        <begin position="422"/>
        <end position="442"/>
    </location>
</feature>
<keyword evidence="4 9" id="KW-0812">Transmembrane</keyword>
<feature type="transmembrane region" description="Helical" evidence="9">
    <location>
        <begin position="366"/>
        <end position="386"/>
    </location>
</feature>
<dbReference type="NCBIfam" id="TIGR00951">
    <property type="entry name" value="2A43"/>
    <property type="match status" value="1"/>
</dbReference>
<evidence type="ECO:0000256" key="3">
    <source>
        <dbReference type="ARBA" id="ARBA00022448"/>
    </source>
</evidence>
<evidence type="ECO:0000256" key="1">
    <source>
        <dbReference type="ARBA" id="ARBA00004127"/>
    </source>
</evidence>
<feature type="transmembrane region" description="Helical" evidence="9">
    <location>
        <begin position="297"/>
        <end position="316"/>
    </location>
</feature>
<evidence type="ECO:0008006" key="12">
    <source>
        <dbReference type="Google" id="ProtNLM"/>
    </source>
</evidence>
<organism evidence="10 11">
    <name type="scientific">Ranitomeya imitator</name>
    <name type="common">mimic poison frog</name>
    <dbReference type="NCBI Taxonomy" id="111125"/>
    <lineage>
        <taxon>Eukaryota</taxon>
        <taxon>Metazoa</taxon>
        <taxon>Chordata</taxon>
        <taxon>Craniata</taxon>
        <taxon>Vertebrata</taxon>
        <taxon>Euteleostomi</taxon>
        <taxon>Amphibia</taxon>
        <taxon>Batrachia</taxon>
        <taxon>Anura</taxon>
        <taxon>Neobatrachia</taxon>
        <taxon>Hyloidea</taxon>
        <taxon>Dendrobatidae</taxon>
        <taxon>Dendrobatinae</taxon>
        <taxon>Ranitomeya</taxon>
    </lineage>
</organism>
<evidence type="ECO:0000313" key="11">
    <source>
        <dbReference type="Proteomes" id="UP001176940"/>
    </source>
</evidence>
<dbReference type="InterPro" id="IPR005282">
    <property type="entry name" value="LC_transporter"/>
</dbReference>
<evidence type="ECO:0000256" key="2">
    <source>
        <dbReference type="ARBA" id="ARBA00006855"/>
    </source>
</evidence>
<evidence type="ECO:0000256" key="5">
    <source>
        <dbReference type="ARBA" id="ARBA00022737"/>
    </source>
</evidence>
<evidence type="ECO:0000313" key="10">
    <source>
        <dbReference type="EMBL" id="CAJ0951998.1"/>
    </source>
</evidence>
<reference evidence="10" key="1">
    <citation type="submission" date="2023-07" db="EMBL/GenBank/DDBJ databases">
        <authorList>
            <person name="Stuckert A."/>
        </authorList>
    </citation>
    <scope>NUCLEOTIDE SEQUENCE</scope>
</reference>
<comment type="similarity">
    <text evidence="2">Belongs to the cystinosin family.</text>
</comment>
<comment type="subcellular location">
    <subcellularLocation>
        <location evidence="1">Endomembrane system</location>
        <topology evidence="1">Multi-pass membrane protein</topology>
    </subcellularLocation>
</comment>
<dbReference type="Gene3D" id="1.20.1280.290">
    <property type="match status" value="1"/>
</dbReference>
<dbReference type="SMART" id="SM00679">
    <property type="entry name" value="CTNS"/>
    <property type="match status" value="1"/>
</dbReference>